<keyword evidence="10 13" id="KW-0067">ATP-binding</keyword>
<dbReference type="KEGG" id="bsan:CHH28_15445"/>
<evidence type="ECO:0000256" key="7">
    <source>
        <dbReference type="ARBA" id="ARBA00022679"/>
    </source>
</evidence>
<comment type="function">
    <text evidence="1 13">Transfers the gamma-phosphate of ATP to the 4'-position of a tetraacyldisaccharide 1-phosphate intermediate (termed DS-1-P) to form tetraacyldisaccharide 1,4'-bis-phosphate (lipid IVA).</text>
</comment>
<protein>
    <recommendedName>
        <fullName evidence="4 13">Tetraacyldisaccharide 4'-kinase</fullName>
        <ecNumber evidence="3 13">2.7.1.130</ecNumber>
    </recommendedName>
    <alternativeName>
        <fullName evidence="12 13">Lipid A 4'-kinase</fullName>
    </alternativeName>
</protein>
<comment type="catalytic activity">
    <reaction evidence="13">
        <text>a lipid A disaccharide + ATP = a lipid IVA + ADP + H(+)</text>
        <dbReference type="Rhea" id="RHEA:67840"/>
        <dbReference type="ChEBI" id="CHEBI:15378"/>
        <dbReference type="ChEBI" id="CHEBI:30616"/>
        <dbReference type="ChEBI" id="CHEBI:176343"/>
        <dbReference type="ChEBI" id="CHEBI:176425"/>
        <dbReference type="ChEBI" id="CHEBI:456216"/>
        <dbReference type="EC" id="2.7.1.130"/>
    </reaction>
</comment>
<feature type="binding site" evidence="13">
    <location>
        <begin position="60"/>
        <end position="67"/>
    </location>
    <ligand>
        <name>ATP</name>
        <dbReference type="ChEBI" id="CHEBI:30616"/>
    </ligand>
</feature>
<evidence type="ECO:0000256" key="4">
    <source>
        <dbReference type="ARBA" id="ARBA00016436"/>
    </source>
</evidence>
<keyword evidence="9 13" id="KW-0418">Kinase</keyword>
<dbReference type="Proteomes" id="UP000202440">
    <property type="component" value="Chromosome"/>
</dbReference>
<dbReference type="GO" id="GO:0009245">
    <property type="term" value="P:lipid A biosynthetic process"/>
    <property type="evidence" value="ECO:0007669"/>
    <property type="project" value="UniProtKB-UniRule"/>
</dbReference>
<dbReference type="EC" id="2.7.1.130" evidence="3 13"/>
<keyword evidence="8 13" id="KW-0547">Nucleotide-binding</keyword>
<dbReference type="HAMAP" id="MF_00409">
    <property type="entry name" value="LpxK"/>
    <property type="match status" value="1"/>
</dbReference>
<organism evidence="14 15">
    <name type="scientific">Bacterioplanes sanyensis</name>
    <dbReference type="NCBI Taxonomy" id="1249553"/>
    <lineage>
        <taxon>Bacteria</taxon>
        <taxon>Pseudomonadati</taxon>
        <taxon>Pseudomonadota</taxon>
        <taxon>Gammaproteobacteria</taxon>
        <taxon>Oceanospirillales</taxon>
        <taxon>Oceanospirillaceae</taxon>
        <taxon>Bacterioplanes</taxon>
    </lineage>
</organism>
<keyword evidence="15" id="KW-1185">Reference proteome</keyword>
<proteinExistence type="inferred from homology"/>
<evidence type="ECO:0000313" key="14">
    <source>
        <dbReference type="EMBL" id="ASP39981.1"/>
    </source>
</evidence>
<evidence type="ECO:0000256" key="10">
    <source>
        <dbReference type="ARBA" id="ARBA00022840"/>
    </source>
</evidence>
<reference evidence="14 15" key="1">
    <citation type="submission" date="2017-07" db="EMBL/GenBank/DDBJ databases">
        <title>Annotated genome sequence of Bacterioplanes sanyensis isolated from Red Sea.</title>
        <authorList>
            <person name="Rehman Z.U."/>
        </authorList>
    </citation>
    <scope>NUCLEOTIDE SEQUENCE [LARGE SCALE GENOMIC DNA]</scope>
    <source>
        <strain evidence="14 15">NV9</strain>
    </source>
</reference>
<dbReference type="GO" id="GO:0005886">
    <property type="term" value="C:plasma membrane"/>
    <property type="evidence" value="ECO:0007669"/>
    <property type="project" value="TreeGrafter"/>
</dbReference>
<comment type="similarity">
    <text evidence="13">Belongs to the LpxK family.</text>
</comment>
<dbReference type="RefSeq" id="WP_094061155.1">
    <property type="nucleotide sequence ID" value="NZ_CP022530.1"/>
</dbReference>
<name>A0A222FNM5_9GAMM</name>
<keyword evidence="11 13" id="KW-0443">Lipid metabolism</keyword>
<comment type="pathway">
    <text evidence="2 13">Glycolipid biosynthesis; lipid IV(A) biosynthesis; lipid IV(A) from (3R)-3-hydroxytetradecanoyl-[acyl-carrier-protein] and UDP-N-acetyl-alpha-D-glucosamine: step 6/6.</text>
</comment>
<dbReference type="NCBIfam" id="TIGR00682">
    <property type="entry name" value="lpxK"/>
    <property type="match status" value="1"/>
</dbReference>
<sequence>MNKLSQRISDNWYRPWWHNAWLLPLQSLSSVVVNHRWRRLGSNRQQAAGEVPVWVVGNLTVGGTGKTPLIIWLVERAQQLGLRPAIVSRGYGGKAPAYPLRVDSETAVEHCGDEPKLLSQRLNVPVWVDPQRARAVAAATPGADIIFSDDGLQHYTMKRSLEILVVDAEREFGNGWLLPIGPLREPLSRRRSVDMELRNGVDFCVRPIALVNALTGARRSPRVLQNQAVHAVAGIGNPQRFQTTLEQLGACVQTHWYPDHHEFVAEELEFGDAAAVVMTEKDWVKIRPFATRKMWYLQVGTAMKNSVRDQLETELLRVAERNA</sequence>
<dbReference type="GO" id="GO:0005524">
    <property type="term" value="F:ATP binding"/>
    <property type="evidence" value="ECO:0007669"/>
    <property type="project" value="UniProtKB-UniRule"/>
</dbReference>
<dbReference type="OrthoDB" id="9766423at2"/>
<evidence type="ECO:0000313" key="15">
    <source>
        <dbReference type="Proteomes" id="UP000202440"/>
    </source>
</evidence>
<evidence type="ECO:0000256" key="13">
    <source>
        <dbReference type="HAMAP-Rule" id="MF_00409"/>
    </source>
</evidence>
<dbReference type="UniPathway" id="UPA00359">
    <property type="reaction ID" value="UER00482"/>
</dbReference>
<keyword evidence="6 13" id="KW-0441">Lipid A biosynthesis</keyword>
<accession>A0A222FNM5</accession>
<evidence type="ECO:0000256" key="5">
    <source>
        <dbReference type="ARBA" id="ARBA00022516"/>
    </source>
</evidence>
<dbReference type="SUPFAM" id="SSF52540">
    <property type="entry name" value="P-loop containing nucleoside triphosphate hydrolases"/>
    <property type="match status" value="1"/>
</dbReference>
<evidence type="ECO:0000256" key="2">
    <source>
        <dbReference type="ARBA" id="ARBA00004870"/>
    </source>
</evidence>
<evidence type="ECO:0000256" key="1">
    <source>
        <dbReference type="ARBA" id="ARBA00002274"/>
    </source>
</evidence>
<dbReference type="GO" id="GO:0009029">
    <property type="term" value="F:lipid-A 4'-kinase activity"/>
    <property type="evidence" value="ECO:0007669"/>
    <property type="project" value="UniProtKB-UniRule"/>
</dbReference>
<dbReference type="GO" id="GO:0009244">
    <property type="term" value="P:lipopolysaccharide core region biosynthetic process"/>
    <property type="evidence" value="ECO:0007669"/>
    <property type="project" value="TreeGrafter"/>
</dbReference>
<dbReference type="EMBL" id="CP022530">
    <property type="protein sequence ID" value="ASP39981.1"/>
    <property type="molecule type" value="Genomic_DNA"/>
</dbReference>
<evidence type="ECO:0000256" key="9">
    <source>
        <dbReference type="ARBA" id="ARBA00022777"/>
    </source>
</evidence>
<dbReference type="Pfam" id="PF02606">
    <property type="entry name" value="LpxK"/>
    <property type="match status" value="1"/>
</dbReference>
<evidence type="ECO:0000256" key="12">
    <source>
        <dbReference type="ARBA" id="ARBA00029757"/>
    </source>
</evidence>
<evidence type="ECO:0000256" key="8">
    <source>
        <dbReference type="ARBA" id="ARBA00022741"/>
    </source>
</evidence>
<evidence type="ECO:0000256" key="11">
    <source>
        <dbReference type="ARBA" id="ARBA00023098"/>
    </source>
</evidence>
<dbReference type="InterPro" id="IPR003758">
    <property type="entry name" value="LpxK"/>
</dbReference>
<dbReference type="InterPro" id="IPR027417">
    <property type="entry name" value="P-loop_NTPase"/>
</dbReference>
<dbReference type="PANTHER" id="PTHR42724">
    <property type="entry name" value="TETRAACYLDISACCHARIDE 4'-KINASE"/>
    <property type="match status" value="1"/>
</dbReference>
<evidence type="ECO:0000256" key="3">
    <source>
        <dbReference type="ARBA" id="ARBA00012071"/>
    </source>
</evidence>
<keyword evidence="7 13" id="KW-0808">Transferase</keyword>
<keyword evidence="5 13" id="KW-0444">Lipid biosynthesis</keyword>
<dbReference type="AlphaFoldDB" id="A0A222FNM5"/>
<gene>
    <name evidence="13" type="primary">lpxK</name>
    <name evidence="14" type="ORF">CHH28_15445</name>
</gene>
<evidence type="ECO:0000256" key="6">
    <source>
        <dbReference type="ARBA" id="ARBA00022556"/>
    </source>
</evidence>
<dbReference type="PANTHER" id="PTHR42724:SF1">
    <property type="entry name" value="TETRAACYLDISACCHARIDE 4'-KINASE, MITOCHONDRIAL-RELATED"/>
    <property type="match status" value="1"/>
</dbReference>